<evidence type="ECO:0000313" key="1">
    <source>
        <dbReference type="EMBL" id="OPF16651.1"/>
    </source>
</evidence>
<proteinExistence type="predicted"/>
<dbReference type="AlphaFoldDB" id="A0A1V4BQK2"/>
<protein>
    <submittedName>
        <fullName evidence="1">Uncharacterized protein</fullName>
    </submittedName>
</protein>
<organism evidence="1 2">
    <name type="scientific">Microcystis aeruginosa KW</name>
    <dbReference type="NCBI Taxonomy" id="1960155"/>
    <lineage>
        <taxon>Bacteria</taxon>
        <taxon>Bacillati</taxon>
        <taxon>Cyanobacteriota</taxon>
        <taxon>Cyanophyceae</taxon>
        <taxon>Oscillatoriophycideae</taxon>
        <taxon>Chroococcales</taxon>
        <taxon>Microcystaceae</taxon>
        <taxon>Microcystis</taxon>
    </lineage>
</organism>
<reference evidence="1 2" key="1">
    <citation type="submission" date="2017-02" db="EMBL/GenBank/DDBJ databases">
        <title>Genome sequence of Microcystis aeruginosa KW.</title>
        <authorList>
            <person name="Oh H.-M."/>
            <person name="Ahn C.-Y."/>
            <person name="Jeong H."/>
            <person name="Srivastava A."/>
            <person name="Lee H.-G."/>
            <person name="Kang S.-R."/>
        </authorList>
    </citation>
    <scope>NUCLEOTIDE SEQUENCE [LARGE SCALE GENOMIC DNA]</scope>
    <source>
        <strain evidence="1 2">KW</strain>
    </source>
</reference>
<name>A0A1V4BQK2_MICAE</name>
<dbReference type="EMBL" id="MVGR01000004">
    <property type="protein sequence ID" value="OPF16651.1"/>
    <property type="molecule type" value="Genomic_DNA"/>
</dbReference>
<gene>
    <name evidence="1" type="ORF">B1L04_10655</name>
</gene>
<sequence>MKIESSPTNKFAVCLNNEGYEASLEVGKIYRVIPDETAEINSLIRVIDESGEDYAFSVNRFHPIELPKPIEEALLSMAN</sequence>
<accession>A0A1V4BQK2</accession>
<comment type="caution">
    <text evidence="1">The sequence shown here is derived from an EMBL/GenBank/DDBJ whole genome shotgun (WGS) entry which is preliminary data.</text>
</comment>
<dbReference type="RefSeq" id="WP_045361344.1">
    <property type="nucleotide sequence ID" value="NZ_MVGR01000004.1"/>
</dbReference>
<dbReference type="Proteomes" id="UP000189835">
    <property type="component" value="Unassembled WGS sequence"/>
</dbReference>
<evidence type="ECO:0000313" key="2">
    <source>
        <dbReference type="Proteomes" id="UP000189835"/>
    </source>
</evidence>